<dbReference type="InterPro" id="IPR013587">
    <property type="entry name" value="Nitrate/nitrite_sensing"/>
</dbReference>
<feature type="region of interest" description="Disordered" evidence="8">
    <location>
        <begin position="709"/>
        <end position="825"/>
    </location>
</feature>
<feature type="domain" description="Histidine kinase" evidence="10">
    <location>
        <begin position="580"/>
        <end position="689"/>
    </location>
</feature>
<evidence type="ECO:0000313" key="12">
    <source>
        <dbReference type="Proteomes" id="UP000598996"/>
    </source>
</evidence>
<dbReference type="InterPro" id="IPR005467">
    <property type="entry name" value="His_kinase_dom"/>
</dbReference>
<evidence type="ECO:0000256" key="4">
    <source>
        <dbReference type="ARBA" id="ARBA00022679"/>
    </source>
</evidence>
<organism evidence="11 12">
    <name type="scientific">Paractinoplanes lichenicola</name>
    <dbReference type="NCBI Taxonomy" id="2802976"/>
    <lineage>
        <taxon>Bacteria</taxon>
        <taxon>Bacillati</taxon>
        <taxon>Actinomycetota</taxon>
        <taxon>Actinomycetes</taxon>
        <taxon>Micromonosporales</taxon>
        <taxon>Micromonosporaceae</taxon>
        <taxon>Paractinoplanes</taxon>
    </lineage>
</organism>
<evidence type="ECO:0000256" key="1">
    <source>
        <dbReference type="ARBA" id="ARBA00000085"/>
    </source>
</evidence>
<dbReference type="EMBL" id="JAENHO010000020">
    <property type="protein sequence ID" value="MBL7261624.1"/>
    <property type="molecule type" value="Genomic_DNA"/>
</dbReference>
<protein>
    <recommendedName>
        <fullName evidence="2">histidine kinase</fullName>
        <ecNumber evidence="2">2.7.13.3</ecNumber>
    </recommendedName>
</protein>
<gene>
    <name evidence="11" type="ORF">JKJ07_45830</name>
</gene>
<evidence type="ECO:0000256" key="2">
    <source>
        <dbReference type="ARBA" id="ARBA00012438"/>
    </source>
</evidence>
<dbReference type="PANTHER" id="PTHR45436">
    <property type="entry name" value="SENSOR HISTIDINE KINASE YKOH"/>
    <property type="match status" value="1"/>
</dbReference>
<evidence type="ECO:0000256" key="6">
    <source>
        <dbReference type="ARBA" id="ARBA00022777"/>
    </source>
</evidence>
<dbReference type="Pfam" id="PF08376">
    <property type="entry name" value="NIT"/>
    <property type="match status" value="1"/>
</dbReference>
<dbReference type="InterPro" id="IPR003594">
    <property type="entry name" value="HATPase_dom"/>
</dbReference>
<dbReference type="Gene3D" id="3.30.565.10">
    <property type="entry name" value="Histidine kinase-like ATPase, C-terminal domain"/>
    <property type="match status" value="1"/>
</dbReference>
<feature type="compositionally biased region" description="Low complexity" evidence="8">
    <location>
        <begin position="709"/>
        <end position="722"/>
    </location>
</feature>
<keyword evidence="5 9" id="KW-0812">Transmembrane</keyword>
<dbReference type="EC" id="2.7.13.3" evidence="2"/>
<dbReference type="PANTHER" id="PTHR45436:SF5">
    <property type="entry name" value="SENSOR HISTIDINE KINASE TRCS"/>
    <property type="match status" value="1"/>
</dbReference>
<keyword evidence="4" id="KW-0808">Transferase</keyword>
<name>A0ABS1W4G7_9ACTN</name>
<evidence type="ECO:0000256" key="8">
    <source>
        <dbReference type="SAM" id="MobiDB-lite"/>
    </source>
</evidence>
<evidence type="ECO:0000313" key="11">
    <source>
        <dbReference type="EMBL" id="MBL7261624.1"/>
    </source>
</evidence>
<reference evidence="11 12" key="1">
    <citation type="submission" date="2021-01" db="EMBL/GenBank/DDBJ databases">
        <title>Actinoplanes sp. nov. LDG1-01 isolated from lichen.</title>
        <authorList>
            <person name="Saeng-In P."/>
            <person name="Phongsopitanun W."/>
            <person name="Kanchanasin P."/>
            <person name="Yuki M."/>
            <person name="Kudo T."/>
            <person name="Ohkuma M."/>
            <person name="Tanasupawat S."/>
        </authorList>
    </citation>
    <scope>NUCLEOTIDE SEQUENCE [LARGE SCALE GENOMIC DNA]</scope>
    <source>
        <strain evidence="11 12">LDG1-01</strain>
    </source>
</reference>
<keyword evidence="6 11" id="KW-0418">Kinase</keyword>
<evidence type="ECO:0000259" key="10">
    <source>
        <dbReference type="PROSITE" id="PS50109"/>
    </source>
</evidence>
<dbReference type="Pfam" id="PF02518">
    <property type="entry name" value="HATPase_c"/>
    <property type="match status" value="1"/>
</dbReference>
<dbReference type="Proteomes" id="UP000598996">
    <property type="component" value="Unassembled WGS sequence"/>
</dbReference>
<dbReference type="InterPro" id="IPR036890">
    <property type="entry name" value="HATPase_C_sf"/>
</dbReference>
<keyword evidence="12" id="KW-1185">Reference proteome</keyword>
<evidence type="ECO:0000256" key="3">
    <source>
        <dbReference type="ARBA" id="ARBA00022553"/>
    </source>
</evidence>
<evidence type="ECO:0000256" key="9">
    <source>
        <dbReference type="SAM" id="Phobius"/>
    </source>
</evidence>
<evidence type="ECO:0000256" key="7">
    <source>
        <dbReference type="ARBA" id="ARBA00022989"/>
    </source>
</evidence>
<dbReference type="GO" id="GO:0016301">
    <property type="term" value="F:kinase activity"/>
    <property type="evidence" value="ECO:0007669"/>
    <property type="project" value="UniProtKB-KW"/>
</dbReference>
<feature type="transmembrane region" description="Helical" evidence="9">
    <location>
        <begin position="364"/>
        <end position="386"/>
    </location>
</feature>
<sequence length="825" mass="87958">MSGAGTGSTLGFAGSSGGGSARGFRRLRVAARTTTPIRLGFSVTSTSAGPAAARERGQQSISRRVVRLVLVPSVVALLIWFAASGYLVFQGFYNRAVANSVRQVSIPAVAALGSLQQERRLSVAFLARPTNGLEPLLDRRQRTDGQVQALREAADSALGLAPESIKTRWADLSGYLDRLPGTRSAIDSQSMTGAAAYAFYNELLDAATELFDNQARVVPDVTATQGGITATEVFRAGDSMSRAASIIDGALASGPLTRVNYLEFVRLVGAYHAALTTSAAHLEPSVQAWYAEIQAGDSWKQLTQVEESIIAGGPWVRQVPPRLTLGVDRWSQLTGMVSADLIELTVRQADAVSAKALRTGNNQLLTASLGSVLALAIAVAAIWWAVRQSRVLVDRALSVRLAKLGTDADALVDQRLPAVMTRLRRREPVDLAAEFAAPDYGGDEIGQVARVINRSLQAAAGAAVDEAKARAAGTAMLMGVARRPQRPLQRGLKVVEDLQEKVGDEKLLTGLFDIHHQLNQTRRFLENLVILAGGQIGRRFQNPVPLRRVLLASFAEARNYQRITLRRANDVALAGHAVAEVIHLLAELLDNALAFSPPETTVWVTSSRVQHGVAVEIEDAGVGMSAEAVERANTMLATAPTPDVTELRDGAQIGLHVVAELAKREGVQISLRRSAYGGLLAIVLLPERILVGGEKDGAGDTRAVPIIPAAQRTEPAPAAAAPQLSRSAVGVLEPEPEKAPEKPVAQAPAEATKPAKPALPHRRPQQHLAPGLLESEKESTDQPVTPLRSPEEARNRFARYQRGWAEGATADKDETTTDAEQGGNA</sequence>
<accession>A0ABS1W4G7</accession>
<feature type="transmembrane region" description="Helical" evidence="9">
    <location>
        <begin position="65"/>
        <end position="89"/>
    </location>
</feature>
<dbReference type="SMART" id="SM00387">
    <property type="entry name" value="HATPase_c"/>
    <property type="match status" value="1"/>
</dbReference>
<dbReference type="SUPFAM" id="SSF55874">
    <property type="entry name" value="ATPase domain of HSP90 chaperone/DNA topoisomerase II/histidine kinase"/>
    <property type="match status" value="1"/>
</dbReference>
<keyword evidence="9" id="KW-0472">Membrane</keyword>
<dbReference type="InterPro" id="IPR050428">
    <property type="entry name" value="TCS_sensor_his_kinase"/>
</dbReference>
<comment type="catalytic activity">
    <reaction evidence="1">
        <text>ATP + protein L-histidine = ADP + protein N-phospho-L-histidine.</text>
        <dbReference type="EC" id="2.7.13.3"/>
    </reaction>
</comment>
<proteinExistence type="predicted"/>
<keyword evidence="3" id="KW-0597">Phosphoprotein</keyword>
<evidence type="ECO:0000256" key="5">
    <source>
        <dbReference type="ARBA" id="ARBA00022692"/>
    </source>
</evidence>
<keyword evidence="7 9" id="KW-1133">Transmembrane helix</keyword>
<comment type="caution">
    <text evidence="11">The sequence shown here is derived from an EMBL/GenBank/DDBJ whole genome shotgun (WGS) entry which is preliminary data.</text>
</comment>
<feature type="compositionally biased region" description="Low complexity" evidence="8">
    <location>
        <begin position="742"/>
        <end position="758"/>
    </location>
</feature>
<dbReference type="PROSITE" id="PS50109">
    <property type="entry name" value="HIS_KIN"/>
    <property type="match status" value="1"/>
</dbReference>